<gene>
    <name evidence="2" type="ORF">NDU88_002206</name>
</gene>
<keyword evidence="3" id="KW-1185">Reference proteome</keyword>
<proteinExistence type="predicted"/>
<evidence type="ECO:0000313" key="2">
    <source>
        <dbReference type="EMBL" id="KAJ1214588.1"/>
    </source>
</evidence>
<feature type="compositionally biased region" description="Basic and acidic residues" evidence="1">
    <location>
        <begin position="7"/>
        <end position="17"/>
    </location>
</feature>
<dbReference type="Proteomes" id="UP001066276">
    <property type="component" value="Chromosome 1_1"/>
</dbReference>
<accession>A0AAV7WMT8</accession>
<evidence type="ECO:0000256" key="1">
    <source>
        <dbReference type="SAM" id="MobiDB-lite"/>
    </source>
</evidence>
<protein>
    <submittedName>
        <fullName evidence="2">Uncharacterized protein</fullName>
    </submittedName>
</protein>
<name>A0AAV7WMT8_PLEWA</name>
<sequence>MRYRCRRGSDRSRRGDPDAGLLGDSHWGPRVRVRGHWEHDGCIGGGGLQEPTSGTPGKHRRRESQRLQTQGRRRRRPEESSRVGGVNVRPQEAYLECLGLQIKPHNSV</sequence>
<dbReference type="AlphaFoldDB" id="A0AAV7WMT8"/>
<dbReference type="EMBL" id="JANPWB010000001">
    <property type="protein sequence ID" value="KAJ1214588.1"/>
    <property type="molecule type" value="Genomic_DNA"/>
</dbReference>
<organism evidence="2 3">
    <name type="scientific">Pleurodeles waltl</name>
    <name type="common">Iberian ribbed newt</name>
    <dbReference type="NCBI Taxonomy" id="8319"/>
    <lineage>
        <taxon>Eukaryota</taxon>
        <taxon>Metazoa</taxon>
        <taxon>Chordata</taxon>
        <taxon>Craniata</taxon>
        <taxon>Vertebrata</taxon>
        <taxon>Euteleostomi</taxon>
        <taxon>Amphibia</taxon>
        <taxon>Batrachia</taxon>
        <taxon>Caudata</taxon>
        <taxon>Salamandroidea</taxon>
        <taxon>Salamandridae</taxon>
        <taxon>Pleurodelinae</taxon>
        <taxon>Pleurodeles</taxon>
    </lineage>
</organism>
<reference evidence="2" key="1">
    <citation type="journal article" date="2022" name="bioRxiv">
        <title>Sequencing and chromosome-scale assembly of the giantPleurodeles waltlgenome.</title>
        <authorList>
            <person name="Brown T."/>
            <person name="Elewa A."/>
            <person name="Iarovenko S."/>
            <person name="Subramanian E."/>
            <person name="Araus A.J."/>
            <person name="Petzold A."/>
            <person name="Susuki M."/>
            <person name="Suzuki K.-i.T."/>
            <person name="Hayashi T."/>
            <person name="Toyoda A."/>
            <person name="Oliveira C."/>
            <person name="Osipova E."/>
            <person name="Leigh N.D."/>
            <person name="Simon A."/>
            <person name="Yun M.H."/>
        </authorList>
    </citation>
    <scope>NUCLEOTIDE SEQUENCE</scope>
    <source>
        <strain evidence="2">20211129_DDA</strain>
        <tissue evidence="2">Liver</tissue>
    </source>
</reference>
<comment type="caution">
    <text evidence="2">The sequence shown here is derived from an EMBL/GenBank/DDBJ whole genome shotgun (WGS) entry which is preliminary data.</text>
</comment>
<feature type="region of interest" description="Disordered" evidence="1">
    <location>
        <begin position="1"/>
        <end position="88"/>
    </location>
</feature>
<evidence type="ECO:0000313" key="3">
    <source>
        <dbReference type="Proteomes" id="UP001066276"/>
    </source>
</evidence>